<name>A0ACB6SGI8_9PLEO</name>
<gene>
    <name evidence="1" type="ORF">BU25DRAFT_2998</name>
</gene>
<keyword evidence="2" id="KW-1185">Reference proteome</keyword>
<evidence type="ECO:0000313" key="2">
    <source>
        <dbReference type="Proteomes" id="UP000799754"/>
    </source>
</evidence>
<dbReference type="Proteomes" id="UP000799754">
    <property type="component" value="Unassembled WGS sequence"/>
</dbReference>
<sequence>MAARTTKHRSVIDQWLETCFLEQPGALSAASPQPQLFTPPTSTSSARRKRPRDMSEPRPRSSQKRQRTRREDDVFSEQSASDVAITELSEKTRLSQPSFSGRSGPKRATSPVRDLMNDLRVSKPAILCEIPSTVSLPQHASTLQRGLMERLDEAIIPLGLKVTMSH</sequence>
<reference evidence="1" key="1">
    <citation type="journal article" date="2020" name="Stud. Mycol.">
        <title>101 Dothideomycetes genomes: a test case for predicting lifestyles and emergence of pathogens.</title>
        <authorList>
            <person name="Haridas S."/>
            <person name="Albert R."/>
            <person name="Binder M."/>
            <person name="Bloem J."/>
            <person name="Labutti K."/>
            <person name="Salamov A."/>
            <person name="Andreopoulos B."/>
            <person name="Baker S."/>
            <person name="Barry K."/>
            <person name="Bills G."/>
            <person name="Bluhm B."/>
            <person name="Cannon C."/>
            <person name="Castanera R."/>
            <person name="Culley D."/>
            <person name="Daum C."/>
            <person name="Ezra D."/>
            <person name="Gonzalez J."/>
            <person name="Henrissat B."/>
            <person name="Kuo A."/>
            <person name="Liang C."/>
            <person name="Lipzen A."/>
            <person name="Lutzoni F."/>
            <person name="Magnuson J."/>
            <person name="Mondo S."/>
            <person name="Nolan M."/>
            <person name="Ohm R."/>
            <person name="Pangilinan J."/>
            <person name="Park H.-J."/>
            <person name="Ramirez L."/>
            <person name="Alfaro M."/>
            <person name="Sun H."/>
            <person name="Tritt A."/>
            <person name="Yoshinaga Y."/>
            <person name="Zwiers L.-H."/>
            <person name="Turgeon B."/>
            <person name="Goodwin S."/>
            <person name="Spatafora J."/>
            <person name="Crous P."/>
            <person name="Grigoriev I."/>
        </authorList>
    </citation>
    <scope>NUCLEOTIDE SEQUENCE</scope>
    <source>
        <strain evidence="1">CBS 525.71</strain>
    </source>
</reference>
<accession>A0ACB6SGI8</accession>
<organism evidence="1 2">
    <name type="scientific">Macroventuria anomochaeta</name>
    <dbReference type="NCBI Taxonomy" id="301207"/>
    <lineage>
        <taxon>Eukaryota</taxon>
        <taxon>Fungi</taxon>
        <taxon>Dikarya</taxon>
        <taxon>Ascomycota</taxon>
        <taxon>Pezizomycotina</taxon>
        <taxon>Dothideomycetes</taxon>
        <taxon>Pleosporomycetidae</taxon>
        <taxon>Pleosporales</taxon>
        <taxon>Pleosporineae</taxon>
        <taxon>Didymellaceae</taxon>
        <taxon>Macroventuria</taxon>
    </lineage>
</organism>
<evidence type="ECO:0000313" key="1">
    <source>
        <dbReference type="EMBL" id="KAF2633281.1"/>
    </source>
</evidence>
<proteinExistence type="predicted"/>
<protein>
    <submittedName>
        <fullName evidence="1">Uncharacterized protein</fullName>
    </submittedName>
</protein>
<dbReference type="EMBL" id="MU006701">
    <property type="protein sequence ID" value="KAF2633281.1"/>
    <property type="molecule type" value="Genomic_DNA"/>
</dbReference>
<comment type="caution">
    <text evidence="1">The sequence shown here is derived from an EMBL/GenBank/DDBJ whole genome shotgun (WGS) entry which is preliminary data.</text>
</comment>